<dbReference type="FunFam" id="2.40.160.10:FF:000005">
    <property type="entry name" value="mitochondrial import receptor subunit TOM40 homolog"/>
    <property type="match status" value="1"/>
</dbReference>
<keyword evidence="10" id="KW-0472">Membrane</keyword>
<evidence type="ECO:0000256" key="1">
    <source>
        <dbReference type="ARBA" id="ARBA00004374"/>
    </source>
</evidence>
<dbReference type="InterPro" id="IPR023614">
    <property type="entry name" value="Porin_dom_sf"/>
</dbReference>
<dbReference type="PANTHER" id="PTHR10802">
    <property type="entry name" value="MITOCHONDRIAL IMPORT RECEPTOR SUBUNIT TOM40"/>
    <property type="match status" value="1"/>
</dbReference>
<keyword evidence="8" id="KW-0626">Porin</keyword>
<proteinExistence type="inferred from homology"/>
<keyword evidence="9" id="KW-0496">Mitochondrion</keyword>
<evidence type="ECO:0000256" key="11">
    <source>
        <dbReference type="ARBA" id="ARBA00053506"/>
    </source>
</evidence>
<evidence type="ECO:0000256" key="9">
    <source>
        <dbReference type="ARBA" id="ARBA00023128"/>
    </source>
</evidence>
<keyword evidence="5" id="KW-0812">Transmembrane</keyword>
<keyword evidence="14" id="KW-1185">Reference proteome</keyword>
<evidence type="ECO:0000256" key="7">
    <source>
        <dbReference type="ARBA" id="ARBA00022927"/>
    </source>
</evidence>
<dbReference type="Gene3D" id="2.40.160.10">
    <property type="entry name" value="Porin"/>
    <property type="match status" value="1"/>
</dbReference>
<keyword evidence="8" id="KW-0406">Ion transport</keyword>
<comment type="caution">
    <text evidence="13">The sequence shown here is derived from an EMBL/GenBank/DDBJ whole genome shotgun (WGS) entry which is preliminary data.</text>
</comment>
<keyword evidence="3" id="KW-0813">Transport</keyword>
<evidence type="ECO:0008006" key="15">
    <source>
        <dbReference type="Google" id="ProtNLM"/>
    </source>
</evidence>
<dbReference type="GO" id="GO:0030150">
    <property type="term" value="P:protein import into mitochondrial matrix"/>
    <property type="evidence" value="ECO:0007669"/>
    <property type="project" value="InterPro"/>
</dbReference>
<comment type="subcellular location">
    <subcellularLocation>
        <location evidence="1">Mitochondrion outer membrane</location>
        <topology evidence="1">Multi-pass membrane protein</topology>
    </subcellularLocation>
</comment>
<keyword evidence="6" id="KW-1000">Mitochondrion outer membrane</keyword>
<comment type="similarity">
    <text evidence="2">Belongs to the Tom40 family.</text>
</comment>
<organism evidence="13 14">
    <name type="scientific">Mesorhabditis spiculigera</name>
    <dbReference type="NCBI Taxonomy" id="96644"/>
    <lineage>
        <taxon>Eukaryota</taxon>
        <taxon>Metazoa</taxon>
        <taxon>Ecdysozoa</taxon>
        <taxon>Nematoda</taxon>
        <taxon>Chromadorea</taxon>
        <taxon>Rhabditida</taxon>
        <taxon>Rhabditina</taxon>
        <taxon>Rhabditomorpha</taxon>
        <taxon>Rhabditoidea</taxon>
        <taxon>Rhabditidae</taxon>
        <taxon>Mesorhabditinae</taxon>
        <taxon>Mesorhabditis</taxon>
    </lineage>
</organism>
<feature type="non-terminal residue" evidence="13">
    <location>
        <position position="304"/>
    </location>
</feature>
<feature type="region of interest" description="Disordered" evidence="12">
    <location>
        <begin position="1"/>
        <end position="24"/>
    </location>
</feature>
<dbReference type="EMBL" id="CATQJA010002709">
    <property type="protein sequence ID" value="CAJ0586924.1"/>
    <property type="molecule type" value="Genomic_DNA"/>
</dbReference>
<dbReference type="InterPro" id="IPR027246">
    <property type="entry name" value="Porin_Euk/Tom40"/>
</dbReference>
<comment type="function">
    <text evidence="11">Channel-forming protein essential for import of protein precursors into mitochondria. Specifically required for nnt-1 accumulation in the mitochondria and may be involved in the secretion of daf-28/insulin from the mitochondria. Required for embryonic and larval development.</text>
</comment>
<keyword evidence="7" id="KW-0653">Protein transport</keyword>
<sequence length="304" mass="33025">MAEADPQQPVQFLPPPNTNPGSYDELHRKCRDVFPTCFEGAKVIVQKGLSSHFQVSHTLSLSPQQTGYKFGATYVGHKMLGPQEAFPIILGDTDVAGNTTGTLVHSFGQNWRLRVQGQVQQGKLAGAQGTLERRGRYTTAGVTLANTDIISESGIVVCQLLRRLTKRFDLGAELVYQYGKTIPGGQITVPSYSARYTADHWTAGATFGMSGLHLSYHHKQADNIQFGVEFESNLNVQEAVTTIGYQVEMPEEGVTVRASVDTNWSVAGVFEKRLSPQLPFTLAVSGMLNHVKAAGKFGIGLIIG</sequence>
<evidence type="ECO:0000256" key="5">
    <source>
        <dbReference type="ARBA" id="ARBA00022692"/>
    </source>
</evidence>
<evidence type="ECO:0000256" key="8">
    <source>
        <dbReference type="ARBA" id="ARBA00023114"/>
    </source>
</evidence>
<evidence type="ECO:0000256" key="2">
    <source>
        <dbReference type="ARBA" id="ARBA00010510"/>
    </source>
</evidence>
<reference evidence="13" key="1">
    <citation type="submission" date="2023-06" db="EMBL/GenBank/DDBJ databases">
        <authorList>
            <person name="Delattre M."/>
        </authorList>
    </citation>
    <scope>NUCLEOTIDE SEQUENCE</scope>
    <source>
        <strain evidence="13">AF72</strain>
    </source>
</reference>
<dbReference type="GO" id="GO:0046930">
    <property type="term" value="C:pore complex"/>
    <property type="evidence" value="ECO:0007669"/>
    <property type="project" value="UniProtKB-KW"/>
</dbReference>
<dbReference type="CDD" id="cd07305">
    <property type="entry name" value="Porin3_Tom40"/>
    <property type="match status" value="1"/>
</dbReference>
<evidence type="ECO:0000256" key="3">
    <source>
        <dbReference type="ARBA" id="ARBA00022448"/>
    </source>
</evidence>
<evidence type="ECO:0000256" key="6">
    <source>
        <dbReference type="ARBA" id="ARBA00022787"/>
    </source>
</evidence>
<dbReference type="GO" id="GO:0015288">
    <property type="term" value="F:porin activity"/>
    <property type="evidence" value="ECO:0007669"/>
    <property type="project" value="UniProtKB-KW"/>
</dbReference>
<evidence type="ECO:0000256" key="10">
    <source>
        <dbReference type="ARBA" id="ARBA00023136"/>
    </source>
</evidence>
<dbReference type="InterPro" id="IPR037930">
    <property type="entry name" value="Tom40"/>
</dbReference>
<dbReference type="GO" id="GO:0005741">
    <property type="term" value="C:mitochondrial outer membrane"/>
    <property type="evidence" value="ECO:0007669"/>
    <property type="project" value="UniProtKB-SubCell"/>
</dbReference>
<dbReference type="GO" id="GO:0008320">
    <property type="term" value="F:protein transmembrane transporter activity"/>
    <property type="evidence" value="ECO:0007669"/>
    <property type="project" value="InterPro"/>
</dbReference>
<gene>
    <name evidence="13" type="ORF">MSPICULIGERA_LOCUS24906</name>
</gene>
<keyword evidence="4" id="KW-1134">Transmembrane beta strand</keyword>
<evidence type="ECO:0000313" key="13">
    <source>
        <dbReference type="EMBL" id="CAJ0586924.1"/>
    </source>
</evidence>
<name>A0AA36GB11_9BILA</name>
<accession>A0AA36GB11</accession>
<dbReference type="AlphaFoldDB" id="A0AA36GB11"/>
<protein>
    <recommendedName>
        <fullName evidence="15">Mitochondrial import receptor subunit TOM40 homolog</fullName>
    </recommendedName>
</protein>
<dbReference type="Proteomes" id="UP001177023">
    <property type="component" value="Unassembled WGS sequence"/>
</dbReference>
<evidence type="ECO:0000256" key="4">
    <source>
        <dbReference type="ARBA" id="ARBA00022452"/>
    </source>
</evidence>
<dbReference type="Pfam" id="PF01459">
    <property type="entry name" value="Porin_3"/>
    <property type="match status" value="1"/>
</dbReference>
<evidence type="ECO:0000256" key="12">
    <source>
        <dbReference type="SAM" id="MobiDB-lite"/>
    </source>
</evidence>
<evidence type="ECO:0000313" key="14">
    <source>
        <dbReference type="Proteomes" id="UP001177023"/>
    </source>
</evidence>